<gene>
    <name evidence="2" type="ORF">G4Y79_04965</name>
</gene>
<name>A0A7S8EB81_9CHLR</name>
<dbReference type="AlphaFoldDB" id="A0A7S8EB81"/>
<dbReference type="EMBL" id="CP062983">
    <property type="protein sequence ID" value="QPC83732.1"/>
    <property type="molecule type" value="Genomic_DNA"/>
</dbReference>
<sequence length="144" mass="15667">MFSKRWLLLTFALIGAVLLAACSSSEFGSYTGELPTYVSQAPQTVQAAYHFAMDHSEMLTHQPCYCGCAVMGHVNNLDCFIQAVDKNGVITFDNHASGCGICVDIALDVKRLWQEGRSQLEIRNYIDATYGSFGPSTDTAMPAA</sequence>
<evidence type="ECO:0000313" key="2">
    <source>
        <dbReference type="EMBL" id="QPC83732.1"/>
    </source>
</evidence>
<accession>A0A7S8EB81</accession>
<reference evidence="2 3" key="1">
    <citation type="submission" date="2020-02" db="EMBL/GenBank/DDBJ databases">
        <authorList>
            <person name="Zheng R.K."/>
            <person name="Sun C.M."/>
        </authorList>
    </citation>
    <scope>NUCLEOTIDE SEQUENCE [LARGE SCALE GENOMIC DNA]</scope>
    <source>
        <strain evidence="3">rifampicinis</strain>
    </source>
</reference>
<dbReference type="KEGG" id="pmet:G4Y79_04965"/>
<keyword evidence="3" id="KW-1185">Reference proteome</keyword>
<dbReference type="RefSeq" id="WP_195171796.1">
    <property type="nucleotide sequence ID" value="NZ_CP062983.1"/>
</dbReference>
<dbReference type="Proteomes" id="UP000594468">
    <property type="component" value="Chromosome"/>
</dbReference>
<keyword evidence="1" id="KW-0732">Signal</keyword>
<feature type="chain" id="PRO_5032304633" description="Lipoprotein" evidence="1">
    <location>
        <begin position="21"/>
        <end position="144"/>
    </location>
</feature>
<protein>
    <recommendedName>
        <fullName evidence="4">Lipoprotein</fullName>
    </recommendedName>
</protein>
<dbReference type="PROSITE" id="PS51257">
    <property type="entry name" value="PROKAR_LIPOPROTEIN"/>
    <property type="match status" value="1"/>
</dbReference>
<feature type="signal peptide" evidence="1">
    <location>
        <begin position="1"/>
        <end position="20"/>
    </location>
</feature>
<proteinExistence type="predicted"/>
<dbReference type="Pfam" id="PF13798">
    <property type="entry name" value="PCYCGC"/>
    <property type="match status" value="1"/>
</dbReference>
<evidence type="ECO:0000313" key="3">
    <source>
        <dbReference type="Proteomes" id="UP000594468"/>
    </source>
</evidence>
<evidence type="ECO:0008006" key="4">
    <source>
        <dbReference type="Google" id="ProtNLM"/>
    </source>
</evidence>
<evidence type="ECO:0000256" key="1">
    <source>
        <dbReference type="SAM" id="SignalP"/>
    </source>
</evidence>
<organism evidence="2 3">
    <name type="scientific">Phototrophicus methaneseepsis</name>
    <dbReference type="NCBI Taxonomy" id="2710758"/>
    <lineage>
        <taxon>Bacteria</taxon>
        <taxon>Bacillati</taxon>
        <taxon>Chloroflexota</taxon>
        <taxon>Candidatus Thermofontia</taxon>
        <taxon>Phototrophicales</taxon>
        <taxon>Phototrophicaceae</taxon>
        <taxon>Phototrophicus</taxon>
    </lineage>
</organism>
<dbReference type="InterPro" id="IPR025673">
    <property type="entry name" value="PCYCGC"/>
</dbReference>